<evidence type="ECO:0000313" key="2">
    <source>
        <dbReference type="Proteomes" id="UP000615989"/>
    </source>
</evidence>
<name>A0ABX1PRE5_9RHOO</name>
<sequence>MPNFLPLKLPGRTSAYALSNEDLLGIVTDAMHGLSAKLDLFGGVGLAVGKINSMEYRARMIEVAEASTIYGQLQQVRDYAYEGLFPEFLFNFGDTLHDVMAFTYAQIRPFDYMDEFYGVPTGGDIQRLKILLTKFYARWKLDVPNEIEEKWDFVRLFAELMGLNGSLFTLTEIALLANMTERSVRNSARLSEPPSRRLTVKRDGHYLYVERGEAIRWLAGRRGFIRSTLPEGFPDSVFRSVYDKLGIDLNALEAAEDDDEILLRKDSVATQAQSKRNCFRGIGDEQ</sequence>
<comment type="caution">
    <text evidence="1">The sequence shown here is derived from an EMBL/GenBank/DDBJ whole genome shotgun (WGS) entry which is preliminary data.</text>
</comment>
<dbReference type="RefSeq" id="WP_169119556.1">
    <property type="nucleotide sequence ID" value="NZ_WTVG02000040.1"/>
</dbReference>
<accession>A0ABX1PRE5</accession>
<gene>
    <name evidence="1" type="ORF">GO606_16190</name>
</gene>
<dbReference type="Proteomes" id="UP000615989">
    <property type="component" value="Unassembled WGS sequence"/>
</dbReference>
<evidence type="ECO:0000313" key="1">
    <source>
        <dbReference type="EMBL" id="NMG26227.1"/>
    </source>
</evidence>
<protein>
    <submittedName>
        <fullName evidence="1">Uncharacterized protein</fullName>
    </submittedName>
</protein>
<organism evidence="1 2">
    <name type="scientific">Aromatoleum anaerobium</name>
    <dbReference type="NCBI Taxonomy" id="182180"/>
    <lineage>
        <taxon>Bacteria</taxon>
        <taxon>Pseudomonadati</taxon>
        <taxon>Pseudomonadota</taxon>
        <taxon>Betaproteobacteria</taxon>
        <taxon>Rhodocyclales</taxon>
        <taxon>Rhodocyclaceae</taxon>
        <taxon>Aromatoleum</taxon>
    </lineage>
</organism>
<reference evidence="1" key="1">
    <citation type="submission" date="2019-12" db="EMBL/GenBank/DDBJ databases">
        <title>Comparative genomics gives insights into the taxonomy of the Azoarcus-Aromatoleum group and reveals separate origins of nif in the plant-associated Azoarcus and non-plant-associated Aromatoleum sub-groups.</title>
        <authorList>
            <person name="Lafos M."/>
            <person name="Maluk M."/>
            <person name="Batista M."/>
            <person name="Junghare M."/>
            <person name="Carmona M."/>
            <person name="Faoro H."/>
            <person name="Cruz L.M."/>
            <person name="Battistoni F."/>
            <person name="De Souza E."/>
            <person name="Pedrosa F."/>
            <person name="Chen W.-M."/>
            <person name="Poole P.S."/>
            <person name="Dixon R.A."/>
            <person name="James E.K."/>
        </authorList>
    </citation>
    <scope>NUCLEOTIDE SEQUENCE</scope>
    <source>
        <strain evidence="1">LuFRes1</strain>
    </source>
</reference>
<keyword evidence="2" id="KW-1185">Reference proteome</keyword>
<proteinExistence type="predicted"/>
<dbReference type="EMBL" id="WTVG01000060">
    <property type="protein sequence ID" value="NMG26227.1"/>
    <property type="molecule type" value="Genomic_DNA"/>
</dbReference>